<evidence type="ECO:0000313" key="4">
    <source>
        <dbReference type="EMBL" id="CAK8672088.1"/>
    </source>
</evidence>
<sequence length="540" mass="63473">MSKHHSKRNPKESISTPCLHGSGRSSNVGDFDANISTAFVAWGTADEEPATRKDKKNAVVEMKNKIFKHLGPEMKIGRKHHLVKGTDSEECDGKVEFEKREEVAHDFYSKITPKPAKISVHLHESNHKKRCRTSDRPNYDFDSSIAIQHTAASNMLSDFREFKNSHCTNKEILPVSNSESTDSEDDYYNSSKRFSSKTPRLSVNEHDYQHHQQKMKSDRKHNQTSITSRDRKHHHYRSRSHKDVMPQSRFELGNKRKHNFARRNEFDDSRHSEISDKFSQSFSTYNHKNKETRRFSEGVYYTKHRVRDSFDTSLRRSTSSTRGTCVFEKELKSPIYKTFDDKRLKSARNVLIYEMNSDIPFIDTHCHVDFLFKRISYYQSFTEYMDEAFFQFPSNFEGMIADWCQPSLYSRARPVLTLNDPNVSVWGAFGCHPHHVETYTEAVEKEVEFHIDTYENVIAWGEMGLDYSDRFGPTDHELQKKVFIRQLKQACRRQYPLVIHCRDADPDLLEIMKRHVPHDYKIHRHCLTTEYVFLMHFGTK</sequence>
<dbReference type="Proteomes" id="UP001642483">
    <property type="component" value="Unassembled WGS sequence"/>
</dbReference>
<evidence type="ECO:0000313" key="5">
    <source>
        <dbReference type="Proteomes" id="UP001642483"/>
    </source>
</evidence>
<evidence type="ECO:0000256" key="1">
    <source>
        <dbReference type="ARBA" id="ARBA00009275"/>
    </source>
</evidence>
<keyword evidence="2" id="KW-0378">Hydrolase</keyword>
<dbReference type="InterPro" id="IPR032466">
    <property type="entry name" value="Metal_Hydrolase"/>
</dbReference>
<proteinExistence type="inferred from homology"/>
<dbReference type="Gene3D" id="3.20.20.140">
    <property type="entry name" value="Metal-dependent hydrolases"/>
    <property type="match status" value="1"/>
</dbReference>
<dbReference type="PROSITE" id="PS01137">
    <property type="entry name" value="TATD_1"/>
    <property type="match status" value="1"/>
</dbReference>
<evidence type="ECO:0000256" key="3">
    <source>
        <dbReference type="SAM" id="MobiDB-lite"/>
    </source>
</evidence>
<comment type="caution">
    <text evidence="4">The sequence shown here is derived from an EMBL/GenBank/DDBJ whole genome shotgun (WGS) entry which is preliminary data.</text>
</comment>
<gene>
    <name evidence="4" type="ORF">CVLEPA_LOCUS1082</name>
</gene>
<comment type="similarity">
    <text evidence="1">Belongs to the metallo-dependent hydrolases superfamily. TatD-type hydrolase family.</text>
</comment>
<organism evidence="4 5">
    <name type="scientific">Clavelina lepadiformis</name>
    <name type="common">Light-bulb sea squirt</name>
    <name type="synonym">Ascidia lepadiformis</name>
    <dbReference type="NCBI Taxonomy" id="159417"/>
    <lineage>
        <taxon>Eukaryota</taxon>
        <taxon>Metazoa</taxon>
        <taxon>Chordata</taxon>
        <taxon>Tunicata</taxon>
        <taxon>Ascidiacea</taxon>
        <taxon>Aplousobranchia</taxon>
        <taxon>Clavelinidae</taxon>
        <taxon>Clavelina</taxon>
    </lineage>
</organism>
<dbReference type="SUPFAM" id="SSF51556">
    <property type="entry name" value="Metallo-dependent hydrolases"/>
    <property type="match status" value="1"/>
</dbReference>
<dbReference type="Pfam" id="PF01026">
    <property type="entry name" value="TatD_DNase"/>
    <property type="match status" value="1"/>
</dbReference>
<feature type="region of interest" description="Disordered" evidence="3">
    <location>
        <begin position="1"/>
        <end position="30"/>
    </location>
</feature>
<name>A0ABP0F095_CLALP</name>
<feature type="compositionally biased region" description="Basic residues" evidence="3">
    <location>
        <begin position="230"/>
        <end position="240"/>
    </location>
</feature>
<dbReference type="InterPro" id="IPR001130">
    <property type="entry name" value="TatD-like"/>
</dbReference>
<dbReference type="PANTHER" id="PTHR46363">
    <property type="entry name" value="DEOXYRIBONUCLEASE TATDN2-RELATED"/>
    <property type="match status" value="1"/>
</dbReference>
<dbReference type="InterPro" id="IPR018228">
    <property type="entry name" value="DNase_TatD-rel_CS"/>
</dbReference>
<keyword evidence="5" id="KW-1185">Reference proteome</keyword>
<reference evidence="4 5" key="1">
    <citation type="submission" date="2024-02" db="EMBL/GenBank/DDBJ databases">
        <authorList>
            <person name="Daric V."/>
            <person name="Darras S."/>
        </authorList>
    </citation>
    <scope>NUCLEOTIDE SEQUENCE [LARGE SCALE GENOMIC DNA]</scope>
</reference>
<evidence type="ECO:0000256" key="2">
    <source>
        <dbReference type="ARBA" id="ARBA00022801"/>
    </source>
</evidence>
<feature type="compositionally biased region" description="Polar residues" evidence="3">
    <location>
        <begin position="188"/>
        <end position="201"/>
    </location>
</feature>
<protein>
    <submittedName>
        <fullName evidence="4">Uncharacterized protein</fullName>
    </submittedName>
</protein>
<feature type="region of interest" description="Disordered" evidence="3">
    <location>
        <begin position="173"/>
        <end position="246"/>
    </location>
</feature>
<accession>A0ABP0F095</accession>
<dbReference type="PANTHER" id="PTHR46363:SF1">
    <property type="entry name" value="DEOXYRIBONUCLEASE TATDN2-RELATED"/>
    <property type="match status" value="1"/>
</dbReference>
<dbReference type="EMBL" id="CAWYQH010000001">
    <property type="protein sequence ID" value="CAK8672088.1"/>
    <property type="molecule type" value="Genomic_DNA"/>
</dbReference>